<reference evidence="1" key="1">
    <citation type="submission" date="2023-10" db="EMBL/GenBank/DDBJ databases">
        <authorList>
            <person name="Chen Y."/>
            <person name="Shah S."/>
            <person name="Dougan E. K."/>
            <person name="Thang M."/>
            <person name="Chan C."/>
        </authorList>
    </citation>
    <scope>NUCLEOTIDE SEQUENCE [LARGE SCALE GENOMIC DNA]</scope>
</reference>
<sequence>MREGLGHPMPAGPARACRGGDGASIAAPLQAAFGSSMCEGIGQPTAVGLARAYREGVGASDAAPHQAARGRVLCEGSGHPTAVGLARTYREGVGASDAAPHHAAKRRYVCEGIGHPSAEGLARSYREGDGASVAAPHLAARGKYMCEGIGHPTAVGLARAYREGDGASVASPHQAAFSSLMCEGIGHPTAVGPTGSWLHGQGRPGLGQRFHSWAHRAPTPWCRAHLAQARVGAVLVQGELRNRLRHVIVHTEDVLGPPGRNIPRAYFWPMSCASPRRSPLQLTGALLHGAFAPHIALLARADNVASASQLFLHASEDQVPCHCRLRKRLRFINGEIHFFPAMPGIPRASHGQLPRERPRLI</sequence>
<keyword evidence="2" id="KW-1185">Reference proteome</keyword>
<accession>A0ABN9VYS9</accession>
<name>A0ABN9VYS9_9DINO</name>
<comment type="caution">
    <text evidence="1">The sequence shown here is derived from an EMBL/GenBank/DDBJ whole genome shotgun (WGS) entry which is preliminary data.</text>
</comment>
<dbReference type="Proteomes" id="UP001189429">
    <property type="component" value="Unassembled WGS sequence"/>
</dbReference>
<protein>
    <submittedName>
        <fullName evidence="1">Uncharacterized protein</fullName>
    </submittedName>
</protein>
<gene>
    <name evidence="1" type="ORF">PCOR1329_LOCUS62439</name>
</gene>
<dbReference type="EMBL" id="CAUYUJ010017885">
    <property type="protein sequence ID" value="CAK0878815.1"/>
    <property type="molecule type" value="Genomic_DNA"/>
</dbReference>
<evidence type="ECO:0000313" key="1">
    <source>
        <dbReference type="EMBL" id="CAK0878815.1"/>
    </source>
</evidence>
<proteinExistence type="predicted"/>
<evidence type="ECO:0000313" key="2">
    <source>
        <dbReference type="Proteomes" id="UP001189429"/>
    </source>
</evidence>
<organism evidence="1 2">
    <name type="scientific">Prorocentrum cordatum</name>
    <dbReference type="NCBI Taxonomy" id="2364126"/>
    <lineage>
        <taxon>Eukaryota</taxon>
        <taxon>Sar</taxon>
        <taxon>Alveolata</taxon>
        <taxon>Dinophyceae</taxon>
        <taxon>Prorocentrales</taxon>
        <taxon>Prorocentraceae</taxon>
        <taxon>Prorocentrum</taxon>
    </lineage>
</organism>